<dbReference type="SUPFAM" id="SSF56784">
    <property type="entry name" value="HAD-like"/>
    <property type="match status" value="1"/>
</dbReference>
<organism evidence="1 2">
    <name type="scientific">Desulforudis audaxviator (strain MP104C)</name>
    <dbReference type="NCBI Taxonomy" id="477974"/>
    <lineage>
        <taxon>Bacteria</taxon>
        <taxon>Bacillati</taxon>
        <taxon>Bacillota</taxon>
        <taxon>Clostridia</taxon>
        <taxon>Thermoanaerobacterales</taxon>
        <taxon>Candidatus Desulforudaceae</taxon>
        <taxon>Candidatus Desulforudis</taxon>
    </lineage>
</organism>
<dbReference type="InterPro" id="IPR023214">
    <property type="entry name" value="HAD_sf"/>
</dbReference>
<dbReference type="Pfam" id="PF00702">
    <property type="entry name" value="Hydrolase"/>
    <property type="match status" value="1"/>
</dbReference>
<sequence>MLGFDIPARGVLTIKNAVFDFNGTLAVDGNIRPGVAERLNQLAGHIQVFVVTADTFGTVRQACRDIDCEVTVLATNPGGPEKERFVRELGAAETAAFGNGANDIPMLEAAGLGVAVLEGEGAAVGSLMAADVVVRNIIEGLDLLLKPGRLVATLRR</sequence>
<gene>
    <name evidence="1" type="ordered locus">Daud_1112</name>
</gene>
<keyword evidence="2" id="KW-1185">Reference proteome</keyword>
<dbReference type="Gene3D" id="3.40.50.1000">
    <property type="entry name" value="HAD superfamily/HAD-like"/>
    <property type="match status" value="1"/>
</dbReference>
<dbReference type="AlphaFoldDB" id="B1I3R6"/>
<evidence type="ECO:0000313" key="1">
    <source>
        <dbReference type="EMBL" id="ACA59623.1"/>
    </source>
</evidence>
<protein>
    <recommendedName>
        <fullName evidence="3">Haloacid dehalogenase domain protein hydrolase</fullName>
    </recommendedName>
</protein>
<dbReference type="InterPro" id="IPR036412">
    <property type="entry name" value="HAD-like_sf"/>
</dbReference>
<evidence type="ECO:0000313" key="2">
    <source>
        <dbReference type="Proteomes" id="UP000008544"/>
    </source>
</evidence>
<name>B1I3R6_DESAP</name>
<evidence type="ECO:0008006" key="3">
    <source>
        <dbReference type="Google" id="ProtNLM"/>
    </source>
</evidence>
<dbReference type="HOGENOM" id="CLU_142246_0_0_9"/>
<accession>B1I3R6</accession>
<reference evidence="1 2" key="2">
    <citation type="journal article" date="2008" name="Science">
        <title>Environmental genomics reveals a single-species ecosystem deep within Earth.</title>
        <authorList>
            <person name="Chivian D."/>
            <person name="Brodie E.L."/>
            <person name="Alm E.J."/>
            <person name="Culley D.E."/>
            <person name="Dehal P.S."/>
            <person name="Desantis T.Z."/>
            <person name="Gihring T.M."/>
            <person name="Lapidus A."/>
            <person name="Lin L.H."/>
            <person name="Lowry S.R."/>
            <person name="Moser D.P."/>
            <person name="Richardson P.M."/>
            <person name="Southam G."/>
            <person name="Wanger G."/>
            <person name="Pratt L.M."/>
            <person name="Andersen G.L."/>
            <person name="Hazen T.C."/>
            <person name="Brockman F.J."/>
            <person name="Arkin A.P."/>
            <person name="Onstott T.C."/>
        </authorList>
    </citation>
    <scope>NUCLEOTIDE SEQUENCE [LARGE SCALE GENOMIC DNA]</scope>
    <source>
        <strain evidence="1 2">MP104C</strain>
    </source>
</reference>
<dbReference type="OrthoDB" id="159409at2"/>
<dbReference type="RefSeq" id="WP_012302209.1">
    <property type="nucleotide sequence ID" value="NC_010424.1"/>
</dbReference>
<reference evidence="2" key="1">
    <citation type="submission" date="2007-10" db="EMBL/GenBank/DDBJ databases">
        <title>Complete sequence of chromosome of Desulforudis audaxviator MP104C.</title>
        <authorList>
            <person name="Copeland A."/>
            <person name="Lucas S."/>
            <person name="Lapidus A."/>
            <person name="Barry K."/>
            <person name="Glavina del Rio T."/>
            <person name="Dalin E."/>
            <person name="Tice H."/>
            <person name="Bruce D."/>
            <person name="Pitluck S."/>
            <person name="Lowry S.R."/>
            <person name="Larimer F."/>
            <person name="Land M.L."/>
            <person name="Hauser L."/>
            <person name="Kyrpides N."/>
            <person name="Ivanova N.N."/>
            <person name="Richardson P."/>
        </authorList>
    </citation>
    <scope>NUCLEOTIDE SEQUENCE [LARGE SCALE GENOMIC DNA]</scope>
    <source>
        <strain evidence="2">MP104C</strain>
    </source>
</reference>
<dbReference type="STRING" id="477974.Daud_1112"/>
<dbReference type="eggNOG" id="COG4087">
    <property type="taxonomic scope" value="Bacteria"/>
</dbReference>
<dbReference type="EMBL" id="CP000860">
    <property type="protein sequence ID" value="ACA59623.1"/>
    <property type="molecule type" value="Genomic_DNA"/>
</dbReference>
<proteinExistence type="predicted"/>
<dbReference type="Proteomes" id="UP000008544">
    <property type="component" value="Chromosome"/>
</dbReference>
<dbReference type="KEGG" id="dau:Daud_1112"/>